<keyword evidence="3" id="KW-1185">Reference proteome</keyword>
<feature type="transmembrane region" description="Helical" evidence="1">
    <location>
        <begin position="183"/>
        <end position="206"/>
    </location>
</feature>
<reference evidence="2 3" key="1">
    <citation type="submission" date="2019-09" db="EMBL/GenBank/DDBJ databases">
        <title>Draft genome of the ectomycorrhizal ascomycete Sphaerosporella brunnea.</title>
        <authorList>
            <consortium name="DOE Joint Genome Institute"/>
            <person name="Benucci G.M."/>
            <person name="Marozzi G."/>
            <person name="Antonielli L."/>
            <person name="Sanchez S."/>
            <person name="Marco P."/>
            <person name="Wang X."/>
            <person name="Falini L.B."/>
            <person name="Barry K."/>
            <person name="Haridas S."/>
            <person name="Lipzen A."/>
            <person name="Labutti K."/>
            <person name="Grigoriev I.V."/>
            <person name="Murat C."/>
            <person name="Martin F."/>
            <person name="Albertini E."/>
            <person name="Donnini D."/>
            <person name="Bonito G."/>
        </authorList>
    </citation>
    <scope>NUCLEOTIDE SEQUENCE [LARGE SCALE GENOMIC DNA]</scope>
    <source>
        <strain evidence="2 3">Sb_GMNB300</strain>
    </source>
</reference>
<dbReference type="Proteomes" id="UP000326924">
    <property type="component" value="Unassembled WGS sequence"/>
</dbReference>
<feature type="transmembrane region" description="Helical" evidence="1">
    <location>
        <begin position="218"/>
        <end position="240"/>
    </location>
</feature>
<dbReference type="InParanoid" id="A0A5J5ESR9"/>
<keyword evidence="1" id="KW-1133">Transmembrane helix</keyword>
<proteinExistence type="predicted"/>
<sequence length="245" mass="27289">MSKLRPSMSIIAIHQMSPEFTIQPPSVEQQSPILRPPPHRSPDIQHKCFQYANATMVTVIGISGKRTFELCSSCPAGTVFIKMCAIISCDQKECWIPASIIDIATVGFGGQYLGRRFHIYVPNPAKPARHFWWRRTRGGEPDVESKHDTGMDIQLLAEVLLQMAGELRTIELRLLRDRGEVHMYRIVAVMIVTAILLSAVACAWLKGASAGIAVGSGWFQSILLNLVSSVIFGGVAWTFWRPRDE</sequence>
<protein>
    <submittedName>
        <fullName evidence="2">Uncharacterized protein</fullName>
    </submittedName>
</protein>
<dbReference type="EMBL" id="VXIS01000139">
    <property type="protein sequence ID" value="KAA8901928.1"/>
    <property type="molecule type" value="Genomic_DNA"/>
</dbReference>
<gene>
    <name evidence="2" type="ORF">FN846DRAFT_94221</name>
</gene>
<keyword evidence="1" id="KW-0812">Transmembrane</keyword>
<evidence type="ECO:0000313" key="2">
    <source>
        <dbReference type="EMBL" id="KAA8901928.1"/>
    </source>
</evidence>
<comment type="caution">
    <text evidence="2">The sequence shown here is derived from an EMBL/GenBank/DDBJ whole genome shotgun (WGS) entry which is preliminary data.</text>
</comment>
<organism evidence="2 3">
    <name type="scientific">Sphaerosporella brunnea</name>
    <dbReference type="NCBI Taxonomy" id="1250544"/>
    <lineage>
        <taxon>Eukaryota</taxon>
        <taxon>Fungi</taxon>
        <taxon>Dikarya</taxon>
        <taxon>Ascomycota</taxon>
        <taxon>Pezizomycotina</taxon>
        <taxon>Pezizomycetes</taxon>
        <taxon>Pezizales</taxon>
        <taxon>Pyronemataceae</taxon>
        <taxon>Sphaerosporella</taxon>
    </lineage>
</organism>
<keyword evidence="1" id="KW-0472">Membrane</keyword>
<dbReference type="AlphaFoldDB" id="A0A5J5ESR9"/>
<evidence type="ECO:0000256" key="1">
    <source>
        <dbReference type="SAM" id="Phobius"/>
    </source>
</evidence>
<dbReference type="OrthoDB" id="5454911at2759"/>
<evidence type="ECO:0000313" key="3">
    <source>
        <dbReference type="Proteomes" id="UP000326924"/>
    </source>
</evidence>
<accession>A0A5J5ESR9</accession>
<name>A0A5J5ESR9_9PEZI</name>